<comment type="caution">
    <text evidence="1">The sequence shown here is derived from an EMBL/GenBank/DDBJ whole genome shotgun (WGS) entry which is preliminary data.</text>
</comment>
<organism evidence="1 2">
    <name type="scientific">Nocardia ninae NBRC 108245</name>
    <dbReference type="NCBI Taxonomy" id="1210091"/>
    <lineage>
        <taxon>Bacteria</taxon>
        <taxon>Bacillati</taxon>
        <taxon>Actinomycetota</taxon>
        <taxon>Actinomycetes</taxon>
        <taxon>Mycobacteriales</taxon>
        <taxon>Nocardiaceae</taxon>
        <taxon>Nocardia</taxon>
    </lineage>
</organism>
<accession>A0A511MD54</accession>
<evidence type="ECO:0000313" key="1">
    <source>
        <dbReference type="EMBL" id="GEM38509.1"/>
    </source>
</evidence>
<dbReference type="EMBL" id="BJXA01000016">
    <property type="protein sequence ID" value="GEM38509.1"/>
    <property type="molecule type" value="Genomic_DNA"/>
</dbReference>
<reference evidence="1 2" key="1">
    <citation type="submission" date="2019-07" db="EMBL/GenBank/DDBJ databases">
        <title>Whole genome shotgun sequence of Nocardia ninae NBRC 108245.</title>
        <authorList>
            <person name="Hosoyama A."/>
            <person name="Uohara A."/>
            <person name="Ohji S."/>
            <person name="Ichikawa N."/>
        </authorList>
    </citation>
    <scope>NUCLEOTIDE SEQUENCE [LARGE SCALE GENOMIC DNA]</scope>
    <source>
        <strain evidence="1 2">NBRC 108245</strain>
    </source>
</reference>
<gene>
    <name evidence="1" type="ORF">NN4_30280</name>
</gene>
<sequence length="65" mass="7453">MKAARRLMCGEFLSGTYSIPDRVDELQFNIIYRRFRLDRSQAPGVPDIDVIQYPTSIVPECDCGQ</sequence>
<name>A0A511MD54_9NOCA</name>
<proteinExistence type="predicted"/>
<dbReference type="Proteomes" id="UP000321424">
    <property type="component" value="Unassembled WGS sequence"/>
</dbReference>
<protein>
    <submittedName>
        <fullName evidence="1">Uncharacterized protein</fullName>
    </submittedName>
</protein>
<evidence type="ECO:0000313" key="2">
    <source>
        <dbReference type="Proteomes" id="UP000321424"/>
    </source>
</evidence>
<dbReference type="AlphaFoldDB" id="A0A511MD54"/>
<keyword evidence="2" id="KW-1185">Reference proteome</keyword>